<dbReference type="InterPro" id="IPR046450">
    <property type="entry name" value="PA_dom_sf"/>
</dbReference>
<dbReference type="SUPFAM" id="SSF52025">
    <property type="entry name" value="PA domain"/>
    <property type="match status" value="1"/>
</dbReference>
<keyword evidence="2" id="KW-0134">Cell wall</keyword>
<evidence type="ECO:0000256" key="1">
    <source>
        <dbReference type="ARBA" id="ARBA00011073"/>
    </source>
</evidence>
<evidence type="ECO:0000259" key="13">
    <source>
        <dbReference type="Pfam" id="PF02225"/>
    </source>
</evidence>
<evidence type="ECO:0000259" key="12">
    <source>
        <dbReference type="Pfam" id="PF00082"/>
    </source>
</evidence>
<feature type="domain" description="C5a peptidase/Subtilisin-like protease SBT2-like Fn3-like" evidence="14">
    <location>
        <begin position="593"/>
        <end position="714"/>
    </location>
</feature>
<dbReference type="Gene3D" id="3.40.50.200">
    <property type="entry name" value="Peptidase S8/S53 domain"/>
    <property type="match status" value="2"/>
</dbReference>
<dbReference type="Pfam" id="PF00082">
    <property type="entry name" value="Peptidase_S8"/>
    <property type="match status" value="1"/>
</dbReference>
<dbReference type="Pfam" id="PF02225">
    <property type="entry name" value="PA"/>
    <property type="match status" value="1"/>
</dbReference>
<reference evidence="15" key="1">
    <citation type="journal article" date="2021" name="Nat. Commun.">
        <title>Genetic determinants of endophytism in the Arabidopsis root mycobiome.</title>
        <authorList>
            <person name="Mesny F."/>
            <person name="Miyauchi S."/>
            <person name="Thiergart T."/>
            <person name="Pickel B."/>
            <person name="Atanasova L."/>
            <person name="Karlsson M."/>
            <person name="Huettel B."/>
            <person name="Barry K.W."/>
            <person name="Haridas S."/>
            <person name="Chen C."/>
            <person name="Bauer D."/>
            <person name="Andreopoulos W."/>
            <person name="Pangilinan J."/>
            <person name="LaButti K."/>
            <person name="Riley R."/>
            <person name="Lipzen A."/>
            <person name="Clum A."/>
            <person name="Drula E."/>
            <person name="Henrissat B."/>
            <person name="Kohler A."/>
            <person name="Grigoriev I.V."/>
            <person name="Martin F.M."/>
            <person name="Hacquard S."/>
        </authorList>
    </citation>
    <scope>NUCLEOTIDE SEQUENCE</scope>
    <source>
        <strain evidence="15">MPI-CAGE-CH-0235</strain>
    </source>
</reference>
<dbReference type="PROSITE" id="PS00137">
    <property type="entry name" value="SUBTILASE_HIS"/>
    <property type="match status" value="1"/>
</dbReference>
<comment type="caution">
    <text evidence="15">The sequence shown here is derived from an EMBL/GenBank/DDBJ whole genome shotgun (WGS) entry which is preliminary data.</text>
</comment>
<dbReference type="InterPro" id="IPR034187">
    <property type="entry name" value="Peptidases_S8_5"/>
</dbReference>
<dbReference type="InterPro" id="IPR036852">
    <property type="entry name" value="Peptidase_S8/S53_dom_sf"/>
</dbReference>
<keyword evidence="7 9" id="KW-0720">Serine protease</keyword>
<evidence type="ECO:0000256" key="9">
    <source>
        <dbReference type="PROSITE-ProRule" id="PRU01240"/>
    </source>
</evidence>
<dbReference type="PANTHER" id="PTHR43806">
    <property type="entry name" value="PEPTIDASE S8"/>
    <property type="match status" value="1"/>
</dbReference>
<dbReference type="Gene3D" id="3.50.30.30">
    <property type="match status" value="1"/>
</dbReference>
<organism evidence="15 16">
    <name type="scientific">Stachybotrys elegans</name>
    <dbReference type="NCBI Taxonomy" id="80388"/>
    <lineage>
        <taxon>Eukaryota</taxon>
        <taxon>Fungi</taxon>
        <taxon>Dikarya</taxon>
        <taxon>Ascomycota</taxon>
        <taxon>Pezizomycotina</taxon>
        <taxon>Sordariomycetes</taxon>
        <taxon>Hypocreomycetidae</taxon>
        <taxon>Hypocreales</taxon>
        <taxon>Stachybotryaceae</taxon>
        <taxon>Stachybotrys</taxon>
    </lineage>
</organism>
<dbReference type="Pfam" id="PF06280">
    <property type="entry name" value="fn3_5"/>
    <property type="match status" value="1"/>
</dbReference>
<dbReference type="InterPro" id="IPR010435">
    <property type="entry name" value="C5a/SBT2-like_Fn3"/>
</dbReference>
<feature type="domain" description="PA" evidence="13">
    <location>
        <begin position="357"/>
        <end position="430"/>
    </location>
</feature>
<dbReference type="SUPFAM" id="SSF52743">
    <property type="entry name" value="Subtilisin-like"/>
    <property type="match status" value="1"/>
</dbReference>
<evidence type="ECO:0000256" key="8">
    <source>
        <dbReference type="PIRSR" id="PIRSR615500-1"/>
    </source>
</evidence>
<evidence type="ECO:0000256" key="4">
    <source>
        <dbReference type="ARBA" id="ARBA00022670"/>
    </source>
</evidence>
<dbReference type="PRINTS" id="PR00723">
    <property type="entry name" value="SUBTILISIN"/>
</dbReference>
<dbReference type="InterPro" id="IPR003137">
    <property type="entry name" value="PA_domain"/>
</dbReference>
<dbReference type="InterPro" id="IPR000209">
    <property type="entry name" value="Peptidase_S8/S53_dom"/>
</dbReference>
<dbReference type="GO" id="GO:0006508">
    <property type="term" value="P:proteolysis"/>
    <property type="evidence" value="ECO:0007669"/>
    <property type="project" value="UniProtKB-KW"/>
</dbReference>
<keyword evidence="5 11" id="KW-0732">Signal</keyword>
<evidence type="ECO:0000313" key="15">
    <source>
        <dbReference type="EMBL" id="KAH7324203.1"/>
    </source>
</evidence>
<feature type="signal peptide" evidence="11">
    <location>
        <begin position="1"/>
        <end position="17"/>
    </location>
</feature>
<feature type="active site" description="Charge relay system" evidence="8 9">
    <location>
        <position position="153"/>
    </location>
</feature>
<dbReference type="OrthoDB" id="10256524at2759"/>
<feature type="active site" description="Charge relay system" evidence="8 9">
    <location>
        <position position="204"/>
    </location>
</feature>
<dbReference type="CDD" id="cd07489">
    <property type="entry name" value="Peptidases_S8_5"/>
    <property type="match status" value="1"/>
</dbReference>
<comment type="similarity">
    <text evidence="1 9 10">Belongs to the peptidase S8 family.</text>
</comment>
<keyword evidence="4 9" id="KW-0645">Protease</keyword>
<keyword evidence="16" id="KW-1185">Reference proteome</keyword>
<keyword evidence="6 9" id="KW-0378">Hydrolase</keyword>
<dbReference type="PROSITE" id="PS00136">
    <property type="entry name" value="SUBTILASE_ASP"/>
    <property type="match status" value="1"/>
</dbReference>
<feature type="chain" id="PRO_5035475666" evidence="11">
    <location>
        <begin position="18"/>
        <end position="901"/>
    </location>
</feature>
<evidence type="ECO:0000256" key="6">
    <source>
        <dbReference type="ARBA" id="ARBA00022801"/>
    </source>
</evidence>
<dbReference type="PROSITE" id="PS51892">
    <property type="entry name" value="SUBTILASE"/>
    <property type="match status" value="1"/>
</dbReference>
<dbReference type="AlphaFoldDB" id="A0A8K0SUY7"/>
<dbReference type="GO" id="GO:0004252">
    <property type="term" value="F:serine-type endopeptidase activity"/>
    <property type="evidence" value="ECO:0007669"/>
    <property type="project" value="UniProtKB-UniRule"/>
</dbReference>
<gene>
    <name evidence="15" type="ORF">B0I35DRAFT_347972</name>
</gene>
<dbReference type="CDD" id="cd02124">
    <property type="entry name" value="PA_PoS1_like"/>
    <property type="match status" value="1"/>
</dbReference>
<dbReference type="EMBL" id="JAGPNK010000003">
    <property type="protein sequence ID" value="KAH7324203.1"/>
    <property type="molecule type" value="Genomic_DNA"/>
</dbReference>
<proteinExistence type="inferred from homology"/>
<evidence type="ECO:0000256" key="11">
    <source>
        <dbReference type="SAM" id="SignalP"/>
    </source>
</evidence>
<accession>A0A8K0SUY7</accession>
<sequence length="901" mass="96709">MKTSLLFDLLLVAGALGLQSPRRRDQDEAPKNETAPLVSKHFIVEFAPDVDAATAAEEVIKTNGGKLMRVFHSDVFRGCSIEVAEDNTDSLQALAPVTQAWAVRKFFLGPAEPDALLAGDAVLQNYSIHHMTGVDKLHEAGFTGKGAKVAIIDTGIDYNHPALGGGLGEGFKVSGGYDFVGDGLWPTPGEVKEPDEDPVDVQGHGTHVAGIVAGRSDVFSSIDGTDEDTLIEAMIRAFEDGADIITMSIGGVSGWTDGPWALVAGRIVEQGALVTISAGNDGQAGAFAASSGSSADGVIAVASLQADVITAPGFMLTVTGEDDSSVETWLPYRSVLDWYPSVVQDWPVVPLSLEPLEDEACEPLPQDTPDLTGKLVLVRRGGCNFVVKQQNLAVFGASHILFYSNDMPFTAPSTFDPSQPLAMIMAEAGASIVEAFAAGKNVTANFNFPTDRDRIPIKQMDMPGAPSPFTSIGPTNDLYIKSDVTAPGGSILSTFLNGGFAELSGTSMSCPYVAGVAALYVGEFGGRSVHGPGWAKALAMRIIASADAMAWDDGLLAGNTYDFYAPVAQVGSGRINATKIMETKTSLSYSKFSLNDTHFFSRYQKVDITNNGDKPVTYTFSQQAFGGIEVMNNDPAFWGTPRPAWVEELMVNPVELVPSISFPRPGFTVKPGQTRTAQFNFMYPSNGNATNLPIYSGKVLIRGDNGDELGVPYLGMAADLKKDNELMFQYPIGSPDMTSGHDVLIHQKTNFSFDLSLEAQDFVRVHARMQLASRELRWDIFEEGWKEREWSYPPVVGEKGYVGAATGWEGSAYSSRFDPAVDDATDLIATPITNVPRSIAGRRGVDLWWLGTLVNGTQIAPGKYQMRFAALRPFGDPKASNNWDVFDTPTVEVLPLPNKAN</sequence>
<evidence type="ECO:0000256" key="5">
    <source>
        <dbReference type="ARBA" id="ARBA00022729"/>
    </source>
</evidence>
<feature type="active site" description="Charge relay system" evidence="8 9">
    <location>
        <position position="507"/>
    </location>
</feature>
<protein>
    <submittedName>
        <fullName evidence="15">Minor extracellular protease vpr</fullName>
    </submittedName>
</protein>
<dbReference type="InterPro" id="IPR050131">
    <property type="entry name" value="Peptidase_S8_subtilisin-like"/>
</dbReference>
<dbReference type="InterPro" id="IPR023828">
    <property type="entry name" value="Peptidase_S8_Ser-AS"/>
</dbReference>
<dbReference type="InterPro" id="IPR015500">
    <property type="entry name" value="Peptidase_S8_subtilisin-rel"/>
</dbReference>
<dbReference type="PANTHER" id="PTHR43806:SF66">
    <property type="entry name" value="SERIN ENDOPEPTIDASE"/>
    <property type="match status" value="1"/>
</dbReference>
<name>A0A8K0SUY7_9HYPO</name>
<keyword evidence="3" id="KW-0964">Secreted</keyword>
<evidence type="ECO:0000256" key="3">
    <source>
        <dbReference type="ARBA" id="ARBA00022525"/>
    </source>
</evidence>
<dbReference type="Proteomes" id="UP000813444">
    <property type="component" value="Unassembled WGS sequence"/>
</dbReference>
<dbReference type="InterPro" id="IPR022398">
    <property type="entry name" value="Peptidase_S8_His-AS"/>
</dbReference>
<evidence type="ECO:0000259" key="14">
    <source>
        <dbReference type="Pfam" id="PF06280"/>
    </source>
</evidence>
<dbReference type="GO" id="GO:0016020">
    <property type="term" value="C:membrane"/>
    <property type="evidence" value="ECO:0007669"/>
    <property type="project" value="InterPro"/>
</dbReference>
<dbReference type="PROSITE" id="PS00138">
    <property type="entry name" value="SUBTILASE_SER"/>
    <property type="match status" value="1"/>
</dbReference>
<evidence type="ECO:0000313" key="16">
    <source>
        <dbReference type="Proteomes" id="UP000813444"/>
    </source>
</evidence>
<evidence type="ECO:0000256" key="10">
    <source>
        <dbReference type="RuleBase" id="RU003355"/>
    </source>
</evidence>
<feature type="domain" description="Peptidase S8/S53" evidence="12">
    <location>
        <begin position="144"/>
        <end position="546"/>
    </location>
</feature>
<evidence type="ECO:0000256" key="7">
    <source>
        <dbReference type="ARBA" id="ARBA00022825"/>
    </source>
</evidence>
<dbReference type="InterPro" id="IPR023827">
    <property type="entry name" value="Peptidase_S8_Asp-AS"/>
</dbReference>
<evidence type="ECO:0000256" key="2">
    <source>
        <dbReference type="ARBA" id="ARBA00022512"/>
    </source>
</evidence>